<dbReference type="PANTHER" id="PTHR24249:SF372">
    <property type="entry name" value="G-PROTEIN COUPLED RECEPTORS FAMILY 1 PROFILE DOMAIN-CONTAINING PROTEIN"/>
    <property type="match status" value="1"/>
</dbReference>
<keyword evidence="2" id="KW-1003">Cell membrane</keyword>
<keyword evidence="6 10" id="KW-0472">Membrane</keyword>
<evidence type="ECO:0000256" key="8">
    <source>
        <dbReference type="ARBA" id="ARBA00023224"/>
    </source>
</evidence>
<dbReference type="InterPro" id="IPR017452">
    <property type="entry name" value="GPCR_Rhodpsn_7TM"/>
</dbReference>
<evidence type="ECO:0000256" key="9">
    <source>
        <dbReference type="SAM" id="MobiDB-lite"/>
    </source>
</evidence>
<feature type="transmembrane region" description="Helical" evidence="10">
    <location>
        <begin position="34"/>
        <end position="60"/>
    </location>
</feature>
<feature type="region of interest" description="Disordered" evidence="9">
    <location>
        <begin position="498"/>
        <end position="519"/>
    </location>
</feature>
<evidence type="ECO:0000256" key="1">
    <source>
        <dbReference type="ARBA" id="ARBA00004651"/>
    </source>
</evidence>
<evidence type="ECO:0000256" key="5">
    <source>
        <dbReference type="ARBA" id="ARBA00023040"/>
    </source>
</evidence>
<proteinExistence type="predicted"/>
<accession>A0ABD0K3R4</accession>
<feature type="transmembrane region" description="Helical" evidence="10">
    <location>
        <begin position="689"/>
        <end position="709"/>
    </location>
</feature>
<evidence type="ECO:0000256" key="4">
    <source>
        <dbReference type="ARBA" id="ARBA00022989"/>
    </source>
</evidence>
<dbReference type="Pfam" id="PF00001">
    <property type="entry name" value="7tm_1"/>
    <property type="match status" value="1"/>
</dbReference>
<dbReference type="GO" id="GO:0004930">
    <property type="term" value="F:G protein-coupled receptor activity"/>
    <property type="evidence" value="ECO:0007669"/>
    <property type="project" value="UniProtKB-KW"/>
</dbReference>
<keyword evidence="3 10" id="KW-0812">Transmembrane</keyword>
<evidence type="ECO:0000256" key="7">
    <source>
        <dbReference type="ARBA" id="ARBA00023170"/>
    </source>
</evidence>
<keyword evidence="7" id="KW-0675">Receptor</keyword>
<feature type="region of interest" description="Disordered" evidence="9">
    <location>
        <begin position="465"/>
        <end position="484"/>
    </location>
</feature>
<feature type="transmembrane region" description="Helical" evidence="10">
    <location>
        <begin position="729"/>
        <end position="746"/>
    </location>
</feature>
<reference evidence="12 13" key="1">
    <citation type="journal article" date="2023" name="Sci. Data">
        <title>Genome assembly of the Korean intertidal mud-creeper Batillaria attramentaria.</title>
        <authorList>
            <person name="Patra A.K."/>
            <person name="Ho P.T."/>
            <person name="Jun S."/>
            <person name="Lee S.J."/>
            <person name="Kim Y."/>
            <person name="Won Y.J."/>
        </authorList>
    </citation>
    <scope>NUCLEOTIDE SEQUENCE [LARGE SCALE GENOMIC DNA]</scope>
    <source>
        <strain evidence="12">Wonlab-2016</strain>
    </source>
</reference>
<dbReference type="EMBL" id="JACVVK020000255">
    <property type="protein sequence ID" value="KAK7481884.1"/>
    <property type="molecule type" value="Genomic_DNA"/>
</dbReference>
<evidence type="ECO:0000259" key="11">
    <source>
        <dbReference type="PROSITE" id="PS50262"/>
    </source>
</evidence>
<dbReference type="AlphaFoldDB" id="A0ABD0K3R4"/>
<feature type="compositionally biased region" description="Polar residues" evidence="9">
    <location>
        <begin position="472"/>
        <end position="482"/>
    </location>
</feature>
<feature type="region of interest" description="Disordered" evidence="9">
    <location>
        <begin position="624"/>
        <end position="672"/>
    </location>
</feature>
<evidence type="ECO:0000256" key="10">
    <source>
        <dbReference type="SAM" id="Phobius"/>
    </source>
</evidence>
<gene>
    <name evidence="12" type="ORF">BaRGS_00026910</name>
</gene>
<keyword evidence="5" id="KW-0297">G-protein coupled receptor</keyword>
<evidence type="ECO:0000256" key="2">
    <source>
        <dbReference type="ARBA" id="ARBA00022475"/>
    </source>
</evidence>
<comment type="subcellular location">
    <subcellularLocation>
        <location evidence="1">Cell membrane</location>
        <topology evidence="1">Multi-pass membrane protein</topology>
    </subcellularLocation>
</comment>
<keyword evidence="13" id="KW-1185">Reference proteome</keyword>
<feature type="transmembrane region" description="Helical" evidence="10">
    <location>
        <begin position="72"/>
        <end position="95"/>
    </location>
</feature>
<dbReference type="Gene3D" id="1.20.1070.10">
    <property type="entry name" value="Rhodopsin 7-helix transmembrane proteins"/>
    <property type="match status" value="2"/>
</dbReference>
<feature type="domain" description="G-protein coupled receptors family 1 profile" evidence="11">
    <location>
        <begin position="50"/>
        <end position="209"/>
    </location>
</feature>
<keyword evidence="8" id="KW-0807">Transducer</keyword>
<feature type="transmembrane region" description="Helical" evidence="10">
    <location>
        <begin position="107"/>
        <end position="129"/>
    </location>
</feature>
<sequence>MDSNTTHHNSSANSVEDLPSDSVYVTLQDWHVHLVFASLYGALATLTAAGNGLVFVVLCAGRSHRKTPSAGLVMNLAAADTLLAGTLLIHVVLLLDVRLSLDDVVCLVYVLLLSFTSLGVQMSLLLVVADRYVAVRHPLRYTRIVRPANVLGAVVGVWVYTLLVTLLSLHPTFGSHNIERLCLAGDVLDASYVVLLVVHYLVITVLCLVAGLSVTAIACRQHRRVKAAILGVFRPQKAARELRPPAVEVKQQVVRESSPRGGVVPKQAVRESHLRHVEVSQQTVRKSLPCEADVSQQTVKEPCSPVVGISRQTVRDSYFCGLGISQQAVSNSSSCKAGVLLQVRESRPDGEAALHQPEKVSELDQFQKTHVLNVVSRWRMKSKTLSTVHHQYSRSLEQSSTRLVGSGKHASSSYCQQNSDIHAGLESDQIGRRNRGLNQSSSTKEFLAESVFCIQETQIHYQPLETGGEKSSPVSHGNQGPSESFLAKEIPFKDAFDKKQTQRHYHARAPSPLMSSSHSVKTGSDFNFTADSQGQDQYHGRRPGMTACSQTIPSQNNGHNSICPDHQVKPQKSWSGQREGHEVFASACQSKVTRKGTMVSQQDTTEETISTLCDLQTSKCPSNSLDLTDDQQAGQAPNDEQYQTAHSTRTKENGECPAQTEQTSEKKNRHASHFNTHTVQSSVRRTFQFLRRSGLVSLFFTLSWLPYAISELMELAGWPVPALVRRSTVISIFLMPLTNPVIYVWGNTRFRLSFLKLWRRSRMWTRSRTAPLPDGGSATPTAGESYV</sequence>
<keyword evidence="4 10" id="KW-1133">Transmembrane helix</keyword>
<name>A0ABD0K3R4_9CAEN</name>
<dbReference type="Proteomes" id="UP001519460">
    <property type="component" value="Unassembled WGS sequence"/>
</dbReference>
<dbReference type="GO" id="GO:0005886">
    <property type="term" value="C:plasma membrane"/>
    <property type="evidence" value="ECO:0007669"/>
    <property type="project" value="UniProtKB-SubCell"/>
</dbReference>
<dbReference type="PANTHER" id="PTHR24249">
    <property type="entry name" value="HISTAMINE RECEPTOR-RELATED G-PROTEIN COUPLED RECEPTOR"/>
    <property type="match status" value="1"/>
</dbReference>
<dbReference type="InterPro" id="IPR000276">
    <property type="entry name" value="GPCR_Rhodpsn"/>
</dbReference>
<dbReference type="InterPro" id="IPR050569">
    <property type="entry name" value="TAAR"/>
</dbReference>
<feature type="transmembrane region" description="Helical" evidence="10">
    <location>
        <begin position="150"/>
        <end position="170"/>
    </location>
</feature>
<evidence type="ECO:0000256" key="6">
    <source>
        <dbReference type="ARBA" id="ARBA00023136"/>
    </source>
</evidence>
<evidence type="ECO:0000313" key="12">
    <source>
        <dbReference type="EMBL" id="KAK7481884.1"/>
    </source>
</evidence>
<dbReference type="PROSITE" id="PS50262">
    <property type="entry name" value="G_PROTEIN_RECEP_F1_2"/>
    <property type="match status" value="1"/>
</dbReference>
<feature type="transmembrane region" description="Helical" evidence="10">
    <location>
        <begin position="190"/>
        <end position="219"/>
    </location>
</feature>
<evidence type="ECO:0000256" key="3">
    <source>
        <dbReference type="ARBA" id="ARBA00022692"/>
    </source>
</evidence>
<dbReference type="SUPFAM" id="SSF81321">
    <property type="entry name" value="Family A G protein-coupled receptor-like"/>
    <property type="match status" value="1"/>
</dbReference>
<protein>
    <recommendedName>
        <fullName evidence="11">G-protein coupled receptors family 1 profile domain-containing protein</fullName>
    </recommendedName>
</protein>
<comment type="caution">
    <text evidence="12">The sequence shown here is derived from an EMBL/GenBank/DDBJ whole genome shotgun (WGS) entry which is preliminary data.</text>
</comment>
<feature type="compositionally biased region" description="Polar residues" evidence="9">
    <location>
        <begin position="624"/>
        <end position="647"/>
    </location>
</feature>
<evidence type="ECO:0000313" key="13">
    <source>
        <dbReference type="Proteomes" id="UP001519460"/>
    </source>
</evidence>
<organism evidence="12 13">
    <name type="scientific">Batillaria attramentaria</name>
    <dbReference type="NCBI Taxonomy" id="370345"/>
    <lineage>
        <taxon>Eukaryota</taxon>
        <taxon>Metazoa</taxon>
        <taxon>Spiralia</taxon>
        <taxon>Lophotrochozoa</taxon>
        <taxon>Mollusca</taxon>
        <taxon>Gastropoda</taxon>
        <taxon>Caenogastropoda</taxon>
        <taxon>Sorbeoconcha</taxon>
        <taxon>Cerithioidea</taxon>
        <taxon>Batillariidae</taxon>
        <taxon>Batillaria</taxon>
    </lineage>
</organism>
<dbReference type="CDD" id="cd00637">
    <property type="entry name" value="7tm_classA_rhodopsin-like"/>
    <property type="match status" value="2"/>
</dbReference>
<dbReference type="PRINTS" id="PR00237">
    <property type="entry name" value="GPCRRHODOPSN"/>
</dbReference>